<evidence type="ECO:0000313" key="3">
    <source>
        <dbReference type="Proteomes" id="UP000479190"/>
    </source>
</evidence>
<evidence type="ECO:0000256" key="1">
    <source>
        <dbReference type="SAM" id="MobiDB-lite"/>
    </source>
</evidence>
<accession>A0A6H5I5D2</accession>
<evidence type="ECO:0000313" key="2">
    <source>
        <dbReference type="EMBL" id="CAB0030974.1"/>
    </source>
</evidence>
<feature type="non-terminal residue" evidence="2">
    <location>
        <position position="90"/>
    </location>
</feature>
<dbReference type="AlphaFoldDB" id="A0A6H5I5D2"/>
<proteinExistence type="predicted"/>
<reference evidence="2 3" key="1">
    <citation type="submission" date="2020-02" db="EMBL/GenBank/DDBJ databases">
        <authorList>
            <person name="Ferguson B K."/>
        </authorList>
    </citation>
    <scope>NUCLEOTIDE SEQUENCE [LARGE SCALE GENOMIC DNA]</scope>
</reference>
<dbReference type="EMBL" id="CADCXV010000592">
    <property type="protein sequence ID" value="CAB0030974.1"/>
    <property type="molecule type" value="Genomic_DNA"/>
</dbReference>
<name>A0A6H5I5D2_9HYME</name>
<gene>
    <name evidence="2" type="ORF">TBRA_LOCUS2957</name>
</gene>
<organism evidence="2 3">
    <name type="scientific">Trichogramma brassicae</name>
    <dbReference type="NCBI Taxonomy" id="86971"/>
    <lineage>
        <taxon>Eukaryota</taxon>
        <taxon>Metazoa</taxon>
        <taxon>Ecdysozoa</taxon>
        <taxon>Arthropoda</taxon>
        <taxon>Hexapoda</taxon>
        <taxon>Insecta</taxon>
        <taxon>Pterygota</taxon>
        <taxon>Neoptera</taxon>
        <taxon>Endopterygota</taxon>
        <taxon>Hymenoptera</taxon>
        <taxon>Apocrita</taxon>
        <taxon>Proctotrupomorpha</taxon>
        <taxon>Chalcidoidea</taxon>
        <taxon>Trichogrammatidae</taxon>
        <taxon>Trichogramma</taxon>
    </lineage>
</organism>
<keyword evidence="3" id="KW-1185">Reference proteome</keyword>
<feature type="compositionally biased region" description="Basic and acidic residues" evidence="1">
    <location>
        <begin position="14"/>
        <end position="26"/>
    </location>
</feature>
<protein>
    <submittedName>
        <fullName evidence="2">Uncharacterized protein</fullName>
    </submittedName>
</protein>
<sequence>MNGVLAKVNLKSGSPEDTHVNDSEASVRHEILRLPATCSKKPSNLDEFSGITTKSSVQDYEYERCEKKFGRRSNSRKYYRLLQVHQSVDN</sequence>
<dbReference type="Proteomes" id="UP000479190">
    <property type="component" value="Unassembled WGS sequence"/>
</dbReference>
<feature type="region of interest" description="Disordered" evidence="1">
    <location>
        <begin position="1"/>
        <end position="26"/>
    </location>
</feature>